<evidence type="ECO:0000259" key="2">
    <source>
        <dbReference type="Pfam" id="PF26581"/>
    </source>
</evidence>
<dbReference type="PANTHER" id="PTHR35705:SF7">
    <property type="entry name" value="OS01G0235350 PROTEIN"/>
    <property type="match status" value="1"/>
</dbReference>
<proteinExistence type="predicted"/>
<dbReference type="AlphaFoldDB" id="A0AAV5FU12"/>
<dbReference type="Proteomes" id="UP001054889">
    <property type="component" value="Unassembled WGS sequence"/>
</dbReference>
<feature type="coiled-coil region" evidence="1">
    <location>
        <begin position="113"/>
        <end position="140"/>
    </location>
</feature>
<dbReference type="PANTHER" id="PTHR35705">
    <property type="entry name" value="WPP DOMAIN-INTERACTING TAIL-ANCHORED PROTEIN 1"/>
    <property type="match status" value="1"/>
</dbReference>
<reference evidence="3" key="1">
    <citation type="journal article" date="2018" name="DNA Res.">
        <title>Multiple hybrid de novo genome assembly of finger millet, an orphan allotetraploid crop.</title>
        <authorList>
            <person name="Hatakeyama M."/>
            <person name="Aluri S."/>
            <person name="Balachadran M.T."/>
            <person name="Sivarajan S.R."/>
            <person name="Patrignani A."/>
            <person name="Gruter S."/>
            <person name="Poveda L."/>
            <person name="Shimizu-Inatsugi R."/>
            <person name="Baeten J."/>
            <person name="Francoijs K.J."/>
            <person name="Nataraja K.N."/>
            <person name="Reddy Y.A.N."/>
            <person name="Phadnis S."/>
            <person name="Ravikumar R.L."/>
            <person name="Schlapbach R."/>
            <person name="Sreeman S.M."/>
            <person name="Shimizu K.K."/>
        </authorList>
    </citation>
    <scope>NUCLEOTIDE SEQUENCE</scope>
</reference>
<name>A0AAV5FU12_ELECO</name>
<organism evidence="3 4">
    <name type="scientific">Eleusine coracana subsp. coracana</name>
    <dbReference type="NCBI Taxonomy" id="191504"/>
    <lineage>
        <taxon>Eukaryota</taxon>
        <taxon>Viridiplantae</taxon>
        <taxon>Streptophyta</taxon>
        <taxon>Embryophyta</taxon>
        <taxon>Tracheophyta</taxon>
        <taxon>Spermatophyta</taxon>
        <taxon>Magnoliopsida</taxon>
        <taxon>Liliopsida</taxon>
        <taxon>Poales</taxon>
        <taxon>Poaceae</taxon>
        <taxon>PACMAD clade</taxon>
        <taxon>Chloridoideae</taxon>
        <taxon>Cynodonteae</taxon>
        <taxon>Eleusininae</taxon>
        <taxon>Eleusine</taxon>
    </lineage>
</organism>
<feature type="domain" description="WIT1/2 N-terminal helical bundle" evidence="2">
    <location>
        <begin position="19"/>
        <end position="148"/>
    </location>
</feature>
<dbReference type="InterPro" id="IPR058610">
    <property type="entry name" value="WIT1_2_N"/>
</dbReference>
<evidence type="ECO:0000313" key="3">
    <source>
        <dbReference type="EMBL" id="GJN38240.1"/>
    </source>
</evidence>
<dbReference type="EMBL" id="BQKI01000095">
    <property type="protein sequence ID" value="GJN38240.1"/>
    <property type="molecule type" value="Genomic_DNA"/>
</dbReference>
<dbReference type="InterPro" id="IPR039976">
    <property type="entry name" value="WIT1/WIT2"/>
</dbReference>
<dbReference type="Pfam" id="PF26581">
    <property type="entry name" value="WIT1_2_N"/>
    <property type="match status" value="1"/>
</dbReference>
<feature type="coiled-coil region" evidence="1">
    <location>
        <begin position="363"/>
        <end position="479"/>
    </location>
</feature>
<keyword evidence="4" id="KW-1185">Reference proteome</keyword>
<sequence>MDAHNIDDYFQENILSLQGQSEILTAVDLKIAFGVEKLLNLETLFMETARQAADIEPLLRDPQSISAQALHMAFEFDLLHTIVDSEVGELEKLSDSIHVDIQSVENNKVEEHNTRVETKLQAATESLNQMQELIATITRESATFDKVIRPSQGTGTTTGNGYENCHMSPQVTTQPEDITSALQMLQKSMASELDLDKELCDKMSVVEELKMKLYQAEHQSYFLEESMEAIYERMLSAENASQLFLGTSKDLIAKINTNRFNLSVSICREGGPNSKLKEGLSNDNMSSPAKIPADSGTDISKEALQMQIPSLPEFSTLRNKIQRLEEWLRDYGSQPQWSSLPRGADEENQNMMRSENITFRDIINELKVAVSKAESRTQNAEARCTQLTQTNDQLFAELNSNRASVLEKRLKESDTQLEHAKASVDAVVEQQSMLKSSMSDMEQVIEDLNEKFLKAETRAENAESKCKLLTDTNLELSEELSFER</sequence>
<reference evidence="3" key="2">
    <citation type="submission" date="2021-12" db="EMBL/GenBank/DDBJ databases">
        <title>Resequencing data analysis of finger millet.</title>
        <authorList>
            <person name="Hatakeyama M."/>
            <person name="Aluri S."/>
            <person name="Balachadran M.T."/>
            <person name="Sivarajan S.R."/>
            <person name="Poveda L."/>
            <person name="Shimizu-Inatsugi R."/>
            <person name="Schlapbach R."/>
            <person name="Sreeman S.M."/>
            <person name="Shimizu K.K."/>
        </authorList>
    </citation>
    <scope>NUCLEOTIDE SEQUENCE</scope>
</reference>
<evidence type="ECO:0000313" key="4">
    <source>
        <dbReference type="Proteomes" id="UP001054889"/>
    </source>
</evidence>
<gene>
    <name evidence="3" type="primary">gb27264</name>
    <name evidence="3" type="ORF">PR202_gb27264</name>
</gene>
<protein>
    <recommendedName>
        <fullName evidence="2">WIT1/2 N-terminal helical bundle domain-containing protein</fullName>
    </recommendedName>
</protein>
<dbReference type="SUPFAM" id="SSF57997">
    <property type="entry name" value="Tropomyosin"/>
    <property type="match status" value="1"/>
</dbReference>
<accession>A0AAV5FU12</accession>
<evidence type="ECO:0000256" key="1">
    <source>
        <dbReference type="SAM" id="Coils"/>
    </source>
</evidence>
<keyword evidence="1" id="KW-0175">Coiled coil</keyword>
<comment type="caution">
    <text evidence="3">The sequence shown here is derived from an EMBL/GenBank/DDBJ whole genome shotgun (WGS) entry which is preliminary data.</text>
</comment>